<dbReference type="PANTHER" id="PTHR47554">
    <property type="entry name" value="SORTING NEXIN MVP1"/>
    <property type="match status" value="1"/>
</dbReference>
<evidence type="ECO:0000256" key="4">
    <source>
        <dbReference type="ARBA" id="ARBA00014268"/>
    </source>
</evidence>
<dbReference type="InterPro" id="IPR036871">
    <property type="entry name" value="PX_dom_sf"/>
</dbReference>
<name>J7RAQ2_HUIN7</name>
<comment type="subcellular location">
    <subcellularLocation>
        <location evidence="2">Cytoplasm</location>
    </subcellularLocation>
    <subcellularLocation>
        <location evidence="1">Membrane</location>
        <topology evidence="1">Peripheral membrane protein</topology>
        <orientation evidence="1">Cytoplasmic side</orientation>
    </subcellularLocation>
</comment>
<dbReference type="EMBL" id="HE978322">
    <property type="protein sequence ID" value="CCK71955.1"/>
    <property type="molecule type" value="Genomic_DNA"/>
</dbReference>
<dbReference type="GO" id="GO:0005768">
    <property type="term" value="C:endosome"/>
    <property type="evidence" value="ECO:0007669"/>
    <property type="project" value="EnsemblFungi"/>
</dbReference>
<keyword evidence="13" id="KW-1185">Reference proteome</keyword>
<reference evidence="13" key="2">
    <citation type="submission" date="2012-08" db="EMBL/GenBank/DDBJ databases">
        <title>Genome sequence of Kazachstania naganishii.</title>
        <authorList>
            <person name="Gordon J.L."/>
            <person name="Armisen D."/>
            <person name="Proux-Wera E."/>
            <person name="OhEigeartaigh S.S."/>
            <person name="Byrne K.P."/>
            <person name="Wolfe K.H."/>
        </authorList>
    </citation>
    <scope>NUCLEOTIDE SEQUENCE [LARGE SCALE GENOMIC DNA]</scope>
    <source>
        <strain evidence="13">ATCC MYA-139 / BCRC 22969 / CBS 8797 / CCRC 22969 / KCTC 17520 / NBRC 10181 / NCYC 3082</strain>
    </source>
</reference>
<dbReference type="InterPro" id="IPR045734">
    <property type="entry name" value="Snx8_BAR_dom"/>
</dbReference>
<accession>J7RAQ2</accession>
<keyword evidence="6" id="KW-0963">Cytoplasm</keyword>
<dbReference type="AlphaFoldDB" id="J7RAQ2"/>
<keyword evidence="8" id="KW-0472">Membrane</keyword>
<evidence type="ECO:0000256" key="6">
    <source>
        <dbReference type="ARBA" id="ARBA00022490"/>
    </source>
</evidence>
<gene>
    <name evidence="12" type="primary">KNAG0I01700</name>
    <name evidence="12" type="ordered locus">KNAG_0I01700</name>
</gene>
<reference evidence="12 13" key="1">
    <citation type="journal article" date="2011" name="Proc. Natl. Acad. Sci. U.S.A.">
        <title>Evolutionary erosion of yeast sex chromosomes by mating-type switching accidents.</title>
        <authorList>
            <person name="Gordon J.L."/>
            <person name="Armisen D."/>
            <person name="Proux-Wera E."/>
            <person name="Oheigeartaigh S.S."/>
            <person name="Byrne K.P."/>
            <person name="Wolfe K.H."/>
        </authorList>
    </citation>
    <scope>NUCLEOTIDE SEQUENCE [LARGE SCALE GENOMIC DNA]</scope>
    <source>
        <strain evidence="13">ATCC MYA-139 / BCRC 22969 / CBS 8797 / CCRC 22969 / KCTC 17520 / NBRC 10181 / NCYC 3082</strain>
    </source>
</reference>
<dbReference type="Proteomes" id="UP000006310">
    <property type="component" value="Chromosome 9"/>
</dbReference>
<dbReference type="GeneID" id="34527698"/>
<dbReference type="GO" id="GO:0005829">
    <property type="term" value="C:cytosol"/>
    <property type="evidence" value="ECO:0007669"/>
    <property type="project" value="GOC"/>
</dbReference>
<proteinExistence type="inferred from homology"/>
<organism evidence="12 13">
    <name type="scientific">Huiozyma naganishii (strain ATCC MYA-139 / BCRC 22969 / CBS 8797 / KCTC 17520 / NBRC 10181 / NCYC 3082 / Yp74L-3)</name>
    <name type="common">Yeast</name>
    <name type="synonym">Kazachstania naganishii</name>
    <dbReference type="NCBI Taxonomy" id="1071383"/>
    <lineage>
        <taxon>Eukaryota</taxon>
        <taxon>Fungi</taxon>
        <taxon>Dikarya</taxon>
        <taxon>Ascomycota</taxon>
        <taxon>Saccharomycotina</taxon>
        <taxon>Saccharomycetes</taxon>
        <taxon>Saccharomycetales</taxon>
        <taxon>Saccharomycetaceae</taxon>
        <taxon>Huiozyma</taxon>
    </lineage>
</organism>
<evidence type="ECO:0000256" key="2">
    <source>
        <dbReference type="ARBA" id="ARBA00004496"/>
    </source>
</evidence>
<protein>
    <recommendedName>
        <fullName evidence="4">Sorting nexin MVP1</fullName>
    </recommendedName>
    <alternativeName>
        <fullName evidence="9">Sorting nexin mvp1</fullName>
    </alternativeName>
</protein>
<evidence type="ECO:0000313" key="13">
    <source>
        <dbReference type="Proteomes" id="UP000006310"/>
    </source>
</evidence>
<dbReference type="FunFam" id="3.30.1520.10:FF:000042">
    <property type="entry name" value="Sorting nexin mvp1"/>
    <property type="match status" value="1"/>
</dbReference>
<dbReference type="STRING" id="1071383.J7RAQ2"/>
<dbReference type="InterPro" id="IPR001683">
    <property type="entry name" value="PX_dom"/>
</dbReference>
<dbReference type="GO" id="GO:0006623">
    <property type="term" value="P:protein targeting to vacuole"/>
    <property type="evidence" value="ECO:0007669"/>
    <property type="project" value="EnsemblFungi"/>
</dbReference>
<dbReference type="GO" id="GO:0016020">
    <property type="term" value="C:membrane"/>
    <property type="evidence" value="ECO:0007669"/>
    <property type="project" value="UniProtKB-SubCell"/>
</dbReference>
<feature type="region of interest" description="Disordered" evidence="10">
    <location>
        <begin position="1"/>
        <end position="35"/>
    </location>
</feature>
<feature type="domain" description="PX" evidence="11">
    <location>
        <begin position="149"/>
        <end position="269"/>
    </location>
</feature>
<dbReference type="SUPFAM" id="SSF64268">
    <property type="entry name" value="PX domain"/>
    <property type="match status" value="1"/>
</dbReference>
<evidence type="ECO:0000256" key="7">
    <source>
        <dbReference type="ARBA" id="ARBA00022927"/>
    </source>
</evidence>
<dbReference type="CDD" id="cd07597">
    <property type="entry name" value="BAR_SNX8"/>
    <property type="match status" value="1"/>
</dbReference>
<comment type="similarity">
    <text evidence="3">Belongs to the sorting nexin family.</text>
</comment>
<dbReference type="CDD" id="cd06866">
    <property type="entry name" value="PX_SNX8_Mvp1p_like"/>
    <property type="match status" value="1"/>
</dbReference>
<dbReference type="GO" id="GO:0042802">
    <property type="term" value="F:identical protein binding"/>
    <property type="evidence" value="ECO:0007669"/>
    <property type="project" value="EnsemblFungi"/>
</dbReference>
<dbReference type="PROSITE" id="PS50195">
    <property type="entry name" value="PX"/>
    <property type="match status" value="1"/>
</dbReference>
<dbReference type="Gene3D" id="3.30.1520.10">
    <property type="entry name" value="Phox-like domain"/>
    <property type="match status" value="1"/>
</dbReference>
<evidence type="ECO:0000313" key="12">
    <source>
        <dbReference type="EMBL" id="CCK71955.1"/>
    </source>
</evidence>
<evidence type="ECO:0000256" key="9">
    <source>
        <dbReference type="ARBA" id="ARBA00072009"/>
    </source>
</evidence>
<dbReference type="OrthoDB" id="10064318at2759"/>
<feature type="compositionally biased region" description="Low complexity" evidence="10">
    <location>
        <begin position="16"/>
        <end position="30"/>
    </location>
</feature>
<evidence type="ECO:0000256" key="3">
    <source>
        <dbReference type="ARBA" id="ARBA00010883"/>
    </source>
</evidence>
<dbReference type="GO" id="GO:0005634">
    <property type="term" value="C:nucleus"/>
    <property type="evidence" value="ECO:0007669"/>
    <property type="project" value="EnsemblFungi"/>
</dbReference>
<evidence type="ECO:0000256" key="1">
    <source>
        <dbReference type="ARBA" id="ARBA00004287"/>
    </source>
</evidence>
<dbReference type="Pfam" id="PF19566">
    <property type="entry name" value="Snx8_BAR_dom"/>
    <property type="match status" value="1"/>
</dbReference>
<dbReference type="eggNOG" id="KOG2273">
    <property type="taxonomic scope" value="Eukaryota"/>
</dbReference>
<dbReference type="OMA" id="WEYAGAK"/>
<evidence type="ECO:0000259" key="11">
    <source>
        <dbReference type="PROSITE" id="PS50195"/>
    </source>
</evidence>
<dbReference type="InterPro" id="IPR035704">
    <property type="entry name" value="SNX8/Mvp1_PX"/>
</dbReference>
<dbReference type="KEGG" id="kng:KNAG_0I01700"/>
<dbReference type="HOGENOM" id="CLU_009058_2_0_1"/>
<evidence type="ECO:0000256" key="10">
    <source>
        <dbReference type="SAM" id="MobiDB-lite"/>
    </source>
</evidence>
<dbReference type="RefSeq" id="XP_022466200.1">
    <property type="nucleotide sequence ID" value="XM_022609845.1"/>
</dbReference>
<dbReference type="GO" id="GO:0097320">
    <property type="term" value="P:plasma membrane tubulation"/>
    <property type="evidence" value="ECO:0007669"/>
    <property type="project" value="EnsemblFungi"/>
</dbReference>
<dbReference type="GO" id="GO:0032266">
    <property type="term" value="F:phosphatidylinositol-3-phosphate binding"/>
    <property type="evidence" value="ECO:0007669"/>
    <property type="project" value="EnsemblFungi"/>
</dbReference>
<evidence type="ECO:0000256" key="8">
    <source>
        <dbReference type="ARBA" id="ARBA00023136"/>
    </source>
</evidence>
<sequence>MNTLGVDPEIDPWRTHGNGNLGNNGLEQHNGGSGSLGGLVSDPLLASNGTGTTSTFADILGGDPAPSATKEDLTTRLFGNESSENVLLKPDSVWTDGGTTATAKNEGTTLNGAHAEGGILEQTQTKDSTNEQDLADWVSSVRKSYNPSKTDIITIEEIPEREGLLFKHTNYKVTHLIVLPNSEHASTDRSVVRRYSDFVWLQEVLLKRYPFRLIPELPPKKIGSQNLDPIFLLQRRKGLVTFINLIVNHPVLAKDDLLLTFLTVPTDLSNWRKQTRDNYDTTDEFMDRKIAQSFMKLWKKDIAEQWNSAANSINRTIEIWHRISVLIQRQEKRLNLINQEKLTMARLINDFSEMTPVLYPKEDNETILDINNNLSIIRQNVTEAEKINKQHINGSVVELHPKLRRFIDILASLKNLFERYKIMGTNNVAQLQGHIGINMGKLEAMKGKPDASGTEYDKIRLCIQRDKRSIMEQLNRAWLIRECILHEFTIFQESQFLISTCFKTWVRINSDYTALNMNEWEKLGNQIENMPTSRD</sequence>
<evidence type="ECO:0000256" key="5">
    <source>
        <dbReference type="ARBA" id="ARBA00022448"/>
    </source>
</evidence>
<dbReference type="PANTHER" id="PTHR47554:SF1">
    <property type="entry name" value="SORTING NEXIN MVP1"/>
    <property type="match status" value="1"/>
</dbReference>
<dbReference type="Pfam" id="PF00787">
    <property type="entry name" value="PX"/>
    <property type="match status" value="1"/>
</dbReference>
<dbReference type="GO" id="GO:0042147">
    <property type="term" value="P:retrograde transport, endosome to Golgi"/>
    <property type="evidence" value="ECO:0007669"/>
    <property type="project" value="EnsemblFungi"/>
</dbReference>
<dbReference type="SMART" id="SM00312">
    <property type="entry name" value="PX"/>
    <property type="match status" value="1"/>
</dbReference>
<keyword evidence="7" id="KW-0653">Protein transport</keyword>
<dbReference type="InterPro" id="IPR028662">
    <property type="entry name" value="SNX8/Mvp1"/>
</dbReference>
<keyword evidence="5" id="KW-0813">Transport</keyword>